<dbReference type="AlphaFoldDB" id="A0A1V4H0N8"/>
<name>A0A1V4H0N8_MORLA</name>
<evidence type="ECO:0000256" key="3">
    <source>
        <dbReference type="SAM" id="SignalP"/>
    </source>
</evidence>
<dbReference type="Gene3D" id="3.50.80.20">
    <property type="entry name" value="D-Ala-D-Ala carboxypeptidase C, peptidase S13"/>
    <property type="match status" value="1"/>
</dbReference>
<accession>A0A1V4H0N8</accession>
<dbReference type="Proteomes" id="UP000191025">
    <property type="component" value="Unassembled WGS sequence"/>
</dbReference>
<dbReference type="EMBL" id="MXAN01000015">
    <property type="protein sequence ID" value="OPH38474.1"/>
    <property type="molecule type" value="Genomic_DNA"/>
</dbReference>
<dbReference type="PRINTS" id="PR00922">
    <property type="entry name" value="DADACBPTASE3"/>
</dbReference>
<organism evidence="4 5">
    <name type="scientific">Moraxella lacunata</name>
    <dbReference type="NCBI Taxonomy" id="477"/>
    <lineage>
        <taxon>Bacteria</taxon>
        <taxon>Pseudomonadati</taxon>
        <taxon>Pseudomonadota</taxon>
        <taxon>Gammaproteobacteria</taxon>
        <taxon>Moraxellales</taxon>
        <taxon>Moraxellaceae</taxon>
        <taxon>Moraxella</taxon>
    </lineage>
</organism>
<dbReference type="PANTHER" id="PTHR30023">
    <property type="entry name" value="D-ALANYL-D-ALANINE CARBOXYPEPTIDASE"/>
    <property type="match status" value="1"/>
</dbReference>
<dbReference type="Gene3D" id="3.40.710.10">
    <property type="entry name" value="DD-peptidase/beta-lactamase superfamily"/>
    <property type="match status" value="1"/>
</dbReference>
<evidence type="ECO:0000256" key="2">
    <source>
        <dbReference type="ARBA" id="ARBA00022801"/>
    </source>
</evidence>
<protein>
    <recommendedName>
        <fullName evidence="6">Serine-type D-Ala-D-Ala carboxypeptidase</fullName>
    </recommendedName>
</protein>
<keyword evidence="2" id="KW-0378">Hydrolase</keyword>
<feature type="signal peptide" evidence="3">
    <location>
        <begin position="1"/>
        <end position="27"/>
    </location>
</feature>
<keyword evidence="3" id="KW-0732">Signal</keyword>
<sequence length="518" mass="55587">MPAMTMSYSFIISTLSLSVLCALPAFANTQPATPANLQTSISLPSAISDKLAKSGLSSDDISIWVMASDGSAPLISHLADTPRTPASTQKLITTAIALDVMGADYRWQTRLYTDGVVVGDTLYGNLIIKGSSDPSLTHDRLSAMFSQLTARGVRHIKGDIIVDNTGFVNVAQDVNAFDGQGLRAYNAQPNAFLINFGTLEVSMIPSGTWVFGSGQTTGQDVTIGEPVPYFRPTDGTVAVQVLPKLADFHAPTMIQGDIQSCRTKPKFGLSADTLTITGQVGVSCGQASEWLTFADSEAFITRAVKGTWQALDKDFVGQVRLRQPYDGAGRTLSPLLSFASKPLSEQVYQINQYSNNVMTEQVALSLPLMMGQKTSDYPKSFALINTWWQQHLTTPAPIMSRASGLCRDCVVTPRALGELLAFSQTKPTFETFKASLPIVGQTGTMATFARRRPHSPAIGRAFIKTGRLNNVASIAGYVMGQSGKMYVVVAIINADGAGNNTHAHDVLDKVIEWTAGQS</sequence>
<dbReference type="InterPro" id="IPR012338">
    <property type="entry name" value="Beta-lactam/transpept-like"/>
</dbReference>
<reference evidence="5" key="1">
    <citation type="submission" date="2017-03" db="EMBL/GenBank/DDBJ databases">
        <title>Draft genome sequence of Moraxella equi CCUG 4950T type strain.</title>
        <authorList>
            <person name="Salva-Serra F."/>
            <person name="Engstrom-Jakobsson H."/>
            <person name="Thorell K."/>
            <person name="Jaen-Luchoro D."/>
            <person name="Gonzales-Siles L."/>
            <person name="Karlsson R."/>
            <person name="Yazdan S."/>
            <person name="Boulund F."/>
            <person name="Johnning A."/>
            <person name="Engstrand L."/>
            <person name="Kristiansson E."/>
            <person name="Moore E."/>
        </authorList>
    </citation>
    <scope>NUCLEOTIDE SEQUENCE [LARGE SCALE GENOMIC DNA]</scope>
    <source>
        <strain evidence="5">CCUG 4441</strain>
    </source>
</reference>
<dbReference type="Pfam" id="PF02113">
    <property type="entry name" value="Peptidase_S13"/>
    <property type="match status" value="2"/>
</dbReference>
<dbReference type="SUPFAM" id="SSF56601">
    <property type="entry name" value="beta-lactamase/transpeptidase-like"/>
    <property type="match status" value="1"/>
</dbReference>
<dbReference type="GO" id="GO:0004185">
    <property type="term" value="F:serine-type carboxypeptidase activity"/>
    <property type="evidence" value="ECO:0007669"/>
    <property type="project" value="InterPro"/>
</dbReference>
<dbReference type="GO" id="GO:0000270">
    <property type="term" value="P:peptidoglycan metabolic process"/>
    <property type="evidence" value="ECO:0007669"/>
    <property type="project" value="TreeGrafter"/>
</dbReference>
<feature type="chain" id="PRO_5010733313" description="Serine-type D-Ala-D-Ala carboxypeptidase" evidence="3">
    <location>
        <begin position="28"/>
        <end position="518"/>
    </location>
</feature>
<comment type="caution">
    <text evidence="4">The sequence shown here is derived from an EMBL/GenBank/DDBJ whole genome shotgun (WGS) entry which is preliminary data.</text>
</comment>
<proteinExistence type="inferred from homology"/>
<evidence type="ECO:0008006" key="6">
    <source>
        <dbReference type="Google" id="ProtNLM"/>
    </source>
</evidence>
<comment type="similarity">
    <text evidence="1">Belongs to the peptidase S13 family.</text>
</comment>
<evidence type="ECO:0000256" key="1">
    <source>
        <dbReference type="ARBA" id="ARBA00006096"/>
    </source>
</evidence>
<dbReference type="GO" id="GO:0006508">
    <property type="term" value="P:proteolysis"/>
    <property type="evidence" value="ECO:0007669"/>
    <property type="project" value="InterPro"/>
</dbReference>
<evidence type="ECO:0000313" key="4">
    <source>
        <dbReference type="EMBL" id="OPH38474.1"/>
    </source>
</evidence>
<evidence type="ECO:0000313" key="5">
    <source>
        <dbReference type="Proteomes" id="UP000191025"/>
    </source>
</evidence>
<dbReference type="InterPro" id="IPR000667">
    <property type="entry name" value="Peptidase_S13"/>
</dbReference>
<dbReference type="PANTHER" id="PTHR30023:SF0">
    <property type="entry name" value="PENICILLIN-SENSITIVE CARBOXYPEPTIDASE A"/>
    <property type="match status" value="1"/>
</dbReference>
<gene>
    <name evidence="4" type="ORF">B5J94_03375</name>
</gene>